<comment type="caution">
    <text evidence="1">The sequence shown here is derived from an EMBL/GenBank/DDBJ whole genome shotgun (WGS) entry which is preliminary data.</text>
</comment>
<evidence type="ECO:0000313" key="2">
    <source>
        <dbReference type="Proteomes" id="UP001165064"/>
    </source>
</evidence>
<sequence length="207" mass="23659">MGKHTVTPNNADSKKRDISNTKEPEVEKKQHISPLPKSAVIEERDDHGELEKELAQIGGVILPKKQTASTQDSNISKPIRKSSLDPDKYPEKPTILFLSTIKRNRDPESYDEYVLGIEPKYYKSLFRSSGLDTEFLKFFFEAALRYLNSHTEYPLMNNIIANLELFPQLPRFSIASMFLASSQVKKVCDKIKSVTDSTSLHHLYKIK</sequence>
<reference evidence="1" key="1">
    <citation type="submission" date="2023-04" db="EMBL/GenBank/DDBJ databases">
        <title>Ambrosiozyma monospora NBRC 10751.</title>
        <authorList>
            <person name="Ichikawa N."/>
            <person name="Sato H."/>
            <person name="Tonouchi N."/>
        </authorList>
    </citation>
    <scope>NUCLEOTIDE SEQUENCE</scope>
    <source>
        <strain evidence="1">NBRC 10751</strain>
    </source>
</reference>
<gene>
    <name evidence="1" type="ORF">Amon02_000376900</name>
</gene>
<protein>
    <submittedName>
        <fullName evidence="1">Unnamed protein product</fullName>
    </submittedName>
</protein>
<organism evidence="1 2">
    <name type="scientific">Ambrosiozyma monospora</name>
    <name type="common">Yeast</name>
    <name type="synonym">Endomycopsis monosporus</name>
    <dbReference type="NCBI Taxonomy" id="43982"/>
    <lineage>
        <taxon>Eukaryota</taxon>
        <taxon>Fungi</taxon>
        <taxon>Dikarya</taxon>
        <taxon>Ascomycota</taxon>
        <taxon>Saccharomycotina</taxon>
        <taxon>Pichiomycetes</taxon>
        <taxon>Pichiales</taxon>
        <taxon>Pichiaceae</taxon>
        <taxon>Ambrosiozyma</taxon>
    </lineage>
</organism>
<dbReference type="Proteomes" id="UP001165064">
    <property type="component" value="Unassembled WGS sequence"/>
</dbReference>
<evidence type="ECO:0000313" key="1">
    <source>
        <dbReference type="EMBL" id="GME79110.1"/>
    </source>
</evidence>
<name>A0ACB5T178_AMBMO</name>
<keyword evidence="2" id="KW-1185">Reference proteome</keyword>
<accession>A0ACB5T178</accession>
<dbReference type="EMBL" id="BSXS01002445">
    <property type="protein sequence ID" value="GME79110.1"/>
    <property type="molecule type" value="Genomic_DNA"/>
</dbReference>
<proteinExistence type="predicted"/>